<dbReference type="GO" id="GO:0031992">
    <property type="term" value="F:energy transducer activity"/>
    <property type="evidence" value="ECO:0007669"/>
    <property type="project" value="TreeGrafter"/>
</dbReference>
<feature type="compositionally biased region" description="Pro residues" evidence="10">
    <location>
        <begin position="104"/>
        <end position="122"/>
    </location>
</feature>
<evidence type="ECO:0000256" key="7">
    <source>
        <dbReference type="ARBA" id="ARBA00022927"/>
    </source>
</evidence>
<keyword evidence="9 11" id="KW-0472">Membrane</keyword>
<dbReference type="PANTHER" id="PTHR33446">
    <property type="entry name" value="PROTEIN TONB-RELATED"/>
    <property type="match status" value="1"/>
</dbReference>
<dbReference type="PROSITE" id="PS52015">
    <property type="entry name" value="TONB_CTD"/>
    <property type="match status" value="1"/>
</dbReference>
<dbReference type="AlphaFoldDB" id="A0A1L3ZRT9"/>
<evidence type="ECO:0000313" key="13">
    <source>
        <dbReference type="EMBL" id="API58343.1"/>
    </source>
</evidence>
<dbReference type="PANTHER" id="PTHR33446:SF2">
    <property type="entry name" value="PROTEIN TONB"/>
    <property type="match status" value="1"/>
</dbReference>
<dbReference type="Proteomes" id="UP000182063">
    <property type="component" value="Chromosome"/>
</dbReference>
<proteinExistence type="inferred from homology"/>
<dbReference type="Gene3D" id="3.30.1150.10">
    <property type="match status" value="1"/>
</dbReference>
<reference evidence="14" key="1">
    <citation type="submission" date="2016-11" db="EMBL/GenBank/DDBJ databases">
        <title>Complete Genome Sequence of alachlor-degrading Sphingomonas sp. strain JJ-A5.</title>
        <authorList>
            <person name="Lee H."/>
            <person name="Ka J.-O."/>
        </authorList>
    </citation>
    <scope>NUCLEOTIDE SEQUENCE [LARGE SCALE GENOMIC DNA]</scope>
    <source>
        <strain evidence="14">JJ-A5</strain>
    </source>
</reference>
<keyword evidence="14" id="KW-1185">Reference proteome</keyword>
<dbReference type="GO" id="GO:0015031">
    <property type="term" value="P:protein transport"/>
    <property type="evidence" value="ECO:0007669"/>
    <property type="project" value="UniProtKB-KW"/>
</dbReference>
<keyword evidence="6 11" id="KW-0812">Transmembrane</keyword>
<dbReference type="InterPro" id="IPR051045">
    <property type="entry name" value="TonB-dependent_transducer"/>
</dbReference>
<evidence type="ECO:0000256" key="1">
    <source>
        <dbReference type="ARBA" id="ARBA00004383"/>
    </source>
</evidence>
<evidence type="ECO:0000313" key="14">
    <source>
        <dbReference type="Proteomes" id="UP000182063"/>
    </source>
</evidence>
<dbReference type="EMBL" id="CP018221">
    <property type="protein sequence ID" value="API58343.1"/>
    <property type="molecule type" value="Genomic_DNA"/>
</dbReference>
<feature type="transmembrane region" description="Helical" evidence="11">
    <location>
        <begin position="12"/>
        <end position="36"/>
    </location>
</feature>
<comment type="subcellular location">
    <subcellularLocation>
        <location evidence="1">Cell inner membrane</location>
        <topology evidence="1">Single-pass membrane protein</topology>
        <orientation evidence="1">Periplasmic side</orientation>
    </subcellularLocation>
</comment>
<dbReference type="GO" id="GO:0098797">
    <property type="term" value="C:plasma membrane protein complex"/>
    <property type="evidence" value="ECO:0007669"/>
    <property type="project" value="TreeGrafter"/>
</dbReference>
<evidence type="ECO:0000256" key="6">
    <source>
        <dbReference type="ARBA" id="ARBA00022692"/>
    </source>
</evidence>
<dbReference type="InterPro" id="IPR006260">
    <property type="entry name" value="TonB/TolA_C"/>
</dbReference>
<dbReference type="InterPro" id="IPR037682">
    <property type="entry name" value="TonB_C"/>
</dbReference>
<dbReference type="SUPFAM" id="SSF74653">
    <property type="entry name" value="TolA/TonB C-terminal domain"/>
    <property type="match status" value="1"/>
</dbReference>
<name>A0A1L3ZRT9_9SPHN</name>
<evidence type="ECO:0000256" key="10">
    <source>
        <dbReference type="SAM" id="MobiDB-lite"/>
    </source>
</evidence>
<evidence type="ECO:0000256" key="3">
    <source>
        <dbReference type="ARBA" id="ARBA00022448"/>
    </source>
</evidence>
<evidence type="ECO:0000256" key="8">
    <source>
        <dbReference type="ARBA" id="ARBA00022989"/>
    </source>
</evidence>
<feature type="region of interest" description="Disordered" evidence="10">
    <location>
        <begin position="104"/>
        <end position="149"/>
    </location>
</feature>
<keyword evidence="4" id="KW-1003">Cell membrane</keyword>
<dbReference type="GO" id="GO:0055085">
    <property type="term" value="P:transmembrane transport"/>
    <property type="evidence" value="ECO:0007669"/>
    <property type="project" value="InterPro"/>
</dbReference>
<evidence type="ECO:0000256" key="11">
    <source>
        <dbReference type="SAM" id="Phobius"/>
    </source>
</evidence>
<keyword evidence="7" id="KW-0653">Protein transport</keyword>
<feature type="domain" description="TonB C-terminal" evidence="12">
    <location>
        <begin position="120"/>
        <end position="212"/>
    </location>
</feature>
<feature type="compositionally biased region" description="Pro residues" evidence="10">
    <location>
        <begin position="62"/>
        <end position="80"/>
    </location>
</feature>
<dbReference type="STRING" id="1921510.BSL82_02650"/>
<sequence>MAYADQQMSTRRIVSIGIVALLHAALGYAFVTGLAYNVIKQVPTVLETFDVQEAKPPEEEPPPPPPEPEAAPPPVAPPPEVVVQTAAPPPPVVVAVPRPPVISAPPPPPVVQRPSQASPPSPRGRRAEWITTDDYPGSAQRAGEEGTTGIRVQVNADGRVESCTVTQSSGSSTLDDATCRLYSRRGRFTPAKDTEGNAIPATYNDRIRWQIPD</sequence>
<evidence type="ECO:0000256" key="9">
    <source>
        <dbReference type="ARBA" id="ARBA00023136"/>
    </source>
</evidence>
<keyword evidence="3" id="KW-0813">Transport</keyword>
<dbReference type="OrthoDB" id="7585155at2"/>
<comment type="similarity">
    <text evidence="2">Belongs to the TonB family.</text>
</comment>
<keyword evidence="8 11" id="KW-1133">Transmembrane helix</keyword>
<dbReference type="KEGG" id="sphj:BSL82_02650"/>
<evidence type="ECO:0000256" key="5">
    <source>
        <dbReference type="ARBA" id="ARBA00022519"/>
    </source>
</evidence>
<evidence type="ECO:0000259" key="12">
    <source>
        <dbReference type="PROSITE" id="PS52015"/>
    </source>
</evidence>
<organism evidence="13 14">
    <name type="scientific">Tardibacter chloracetimidivorans</name>
    <dbReference type="NCBI Taxonomy" id="1921510"/>
    <lineage>
        <taxon>Bacteria</taxon>
        <taxon>Pseudomonadati</taxon>
        <taxon>Pseudomonadota</taxon>
        <taxon>Alphaproteobacteria</taxon>
        <taxon>Sphingomonadales</taxon>
        <taxon>Sphingomonadaceae</taxon>
        <taxon>Tardibacter</taxon>
    </lineage>
</organism>
<gene>
    <name evidence="13" type="ORF">BSL82_02650</name>
</gene>
<evidence type="ECO:0000256" key="4">
    <source>
        <dbReference type="ARBA" id="ARBA00022475"/>
    </source>
</evidence>
<dbReference type="Pfam" id="PF03544">
    <property type="entry name" value="TonB_C"/>
    <property type="match status" value="1"/>
</dbReference>
<evidence type="ECO:0000256" key="2">
    <source>
        <dbReference type="ARBA" id="ARBA00006555"/>
    </source>
</evidence>
<feature type="region of interest" description="Disordered" evidence="10">
    <location>
        <begin position="53"/>
        <end position="85"/>
    </location>
</feature>
<accession>A0A1L3ZRT9</accession>
<keyword evidence="5" id="KW-0997">Cell inner membrane</keyword>
<dbReference type="NCBIfam" id="TIGR01352">
    <property type="entry name" value="tonB_Cterm"/>
    <property type="match status" value="1"/>
</dbReference>
<protein>
    <submittedName>
        <fullName evidence="13">Energy transducer TonB</fullName>
    </submittedName>
</protein>